<feature type="compositionally biased region" description="Basic and acidic residues" evidence="1">
    <location>
        <begin position="51"/>
        <end position="74"/>
    </location>
</feature>
<dbReference type="AlphaFoldDB" id="A0A0K0DN27"/>
<feature type="region of interest" description="Disordered" evidence="1">
    <location>
        <begin position="1"/>
        <end position="117"/>
    </location>
</feature>
<accession>A0A0K0DN27</accession>
<evidence type="ECO:0000256" key="1">
    <source>
        <dbReference type="SAM" id="MobiDB-lite"/>
    </source>
</evidence>
<keyword evidence="2" id="KW-1185">Reference proteome</keyword>
<dbReference type="Proteomes" id="UP000035642">
    <property type="component" value="Unassembled WGS sequence"/>
</dbReference>
<protein>
    <submittedName>
        <fullName evidence="3">Uncharacterized protein</fullName>
    </submittedName>
</protein>
<proteinExistence type="predicted"/>
<reference evidence="3" key="2">
    <citation type="submission" date="2017-02" db="UniProtKB">
        <authorList>
            <consortium name="WormBaseParasite"/>
        </authorList>
    </citation>
    <scope>IDENTIFICATION</scope>
</reference>
<feature type="compositionally biased region" description="Basic residues" evidence="1">
    <location>
        <begin position="88"/>
        <end position="103"/>
    </location>
</feature>
<organism evidence="2 3">
    <name type="scientific">Angiostrongylus cantonensis</name>
    <name type="common">Rat lungworm</name>
    <dbReference type="NCBI Taxonomy" id="6313"/>
    <lineage>
        <taxon>Eukaryota</taxon>
        <taxon>Metazoa</taxon>
        <taxon>Ecdysozoa</taxon>
        <taxon>Nematoda</taxon>
        <taxon>Chromadorea</taxon>
        <taxon>Rhabditida</taxon>
        <taxon>Rhabditina</taxon>
        <taxon>Rhabditomorpha</taxon>
        <taxon>Strongyloidea</taxon>
        <taxon>Metastrongylidae</taxon>
        <taxon>Angiostrongylus</taxon>
    </lineage>
</organism>
<dbReference type="WBParaSite" id="ACAC_0001314601-mRNA-1">
    <property type="protein sequence ID" value="ACAC_0001314601-mRNA-1"/>
    <property type="gene ID" value="ACAC_0001314601"/>
</dbReference>
<name>A0A0K0DN27_ANGCA</name>
<evidence type="ECO:0000313" key="2">
    <source>
        <dbReference type="Proteomes" id="UP000035642"/>
    </source>
</evidence>
<sequence>MHDERPKRQRCALGGDGVRRVGQRPDERAETVDAEEAPGGGTRHGAALRPAPERRFQPVGREAHPLIDRADRPPPGRRRRPAGQPRPRTLRRRPGAHALRLRTHTAADSPLPSATVA</sequence>
<feature type="compositionally biased region" description="Basic and acidic residues" evidence="1">
    <location>
        <begin position="17"/>
        <end position="31"/>
    </location>
</feature>
<reference evidence="2" key="1">
    <citation type="submission" date="2012-09" db="EMBL/GenBank/DDBJ databases">
        <authorList>
            <person name="Martin A.A."/>
        </authorList>
    </citation>
    <scope>NUCLEOTIDE SEQUENCE</scope>
</reference>
<evidence type="ECO:0000313" key="3">
    <source>
        <dbReference type="WBParaSite" id="ACAC_0001314601-mRNA-1"/>
    </source>
</evidence>